<dbReference type="Proteomes" id="UP000521872">
    <property type="component" value="Unassembled WGS sequence"/>
</dbReference>
<keyword evidence="2" id="KW-0808">Transferase</keyword>
<evidence type="ECO:0000256" key="5">
    <source>
        <dbReference type="ARBA" id="ARBA00022840"/>
    </source>
</evidence>
<sequence length="736" mass="85095">MALPKRIIKETERLVADPAPGISALPHEDNLRYFDVIIEGPGGSPFQNGKFKLELFLPEEYPMAPPKVRFLTKIYHPNIDKLGRICLDILKDKWSPALQIRTVLLSVQALLSAPNPDDPLATDVAKHYKEDEKDAQRVSQEWTQKYAVAHDFIPMFVNDDDYSFFNVRRSSKSTSFSVIQAAQILTRMQSLNQDVLYQILDEVDACYNDKDRRAVLSHLSLVCRWVRHCTKPVLFANVRWPHPNKHDEESGLHFFPQELWKYFKYFHLDWPDYWPDASPPLWGTIHTGNYTPLHMDKLEVALPAMTNIHIFQITCPFHPPTTLFQALFGCANIKDLRMTDTPLNLDLFPKNPAPHFQLERFTFLPVAEALRVGEGPHDKKYHDLSYYTREYRKRHWSAELASQFTLWSFFLLMPSDSLKYLQISGRYYALSNLVYLPLPNLETLVLTGPEPEGHGDTTILSDAVRRMPKLRDLRVMISGNLQGVAPSVSQSFCLAPVGSTPRQPWEDVSPDLALGQIKHLAVSTLCNIDKIFECMRSLERLAVLAVINHPRIPLGLPGWRVRNMIENMISNKSGKYMRLFRVMIEDGLEYHLLERLYKACPKLEFIEIESCGYHEGDVGHYWTDYGAALENFQHLKFLRLGIPFEGCDERTQLDPAAFLRADRRDFGIYIASCVPSLTRIGFEYRMKPAGQSHYEDRWLDFDIERRLEEDGRISLRELPLSWYPFPEVWEPAELRG</sequence>
<evidence type="ECO:0000313" key="8">
    <source>
        <dbReference type="EMBL" id="KAF4610279.1"/>
    </source>
</evidence>
<dbReference type="InterPro" id="IPR016135">
    <property type="entry name" value="UBQ-conjugating_enzyme/RWD"/>
</dbReference>
<protein>
    <recommendedName>
        <fullName evidence="1">E2 ubiquitin-conjugating enzyme</fullName>
        <ecNumber evidence="1">2.3.2.23</ecNumber>
    </recommendedName>
</protein>
<dbReference type="EMBL" id="JAACJL010000059">
    <property type="protein sequence ID" value="KAF4610279.1"/>
    <property type="molecule type" value="Genomic_DNA"/>
</dbReference>
<dbReference type="PROSITE" id="PS50127">
    <property type="entry name" value="UBC_2"/>
    <property type="match status" value="1"/>
</dbReference>
<keyword evidence="5" id="KW-0067">ATP-binding</keyword>
<dbReference type="PROSITE" id="PS00183">
    <property type="entry name" value="UBC_1"/>
    <property type="match status" value="1"/>
</dbReference>
<dbReference type="CDD" id="cd23813">
    <property type="entry name" value="UBCc_UBE2N"/>
    <property type="match status" value="1"/>
</dbReference>
<name>A0A8H4QFN3_9AGAR</name>
<evidence type="ECO:0000256" key="6">
    <source>
        <dbReference type="PROSITE-ProRule" id="PRU10133"/>
    </source>
</evidence>
<keyword evidence="3" id="KW-0547">Nucleotide-binding</keyword>
<proteinExistence type="predicted"/>
<dbReference type="SMART" id="SM00212">
    <property type="entry name" value="UBCc"/>
    <property type="match status" value="1"/>
</dbReference>
<dbReference type="AlphaFoldDB" id="A0A8H4QFN3"/>
<dbReference type="EC" id="2.3.2.23" evidence="1"/>
<dbReference type="InterPro" id="IPR023313">
    <property type="entry name" value="UBQ-conjugating_AS"/>
</dbReference>
<dbReference type="GO" id="GO:0005524">
    <property type="term" value="F:ATP binding"/>
    <property type="evidence" value="ECO:0007669"/>
    <property type="project" value="UniProtKB-KW"/>
</dbReference>
<gene>
    <name evidence="8" type="ORF">D9613_010496</name>
</gene>
<dbReference type="Gene3D" id="3.10.110.10">
    <property type="entry name" value="Ubiquitin Conjugating Enzyme"/>
    <property type="match status" value="1"/>
</dbReference>
<evidence type="ECO:0000259" key="7">
    <source>
        <dbReference type="PROSITE" id="PS50127"/>
    </source>
</evidence>
<comment type="caution">
    <text evidence="8">The sequence shown here is derived from an EMBL/GenBank/DDBJ whole genome shotgun (WGS) entry which is preliminary data.</text>
</comment>
<accession>A0A8H4QFN3</accession>
<dbReference type="SUPFAM" id="SSF54495">
    <property type="entry name" value="UBC-like"/>
    <property type="match status" value="1"/>
</dbReference>
<dbReference type="FunFam" id="3.10.110.10:FF:000020">
    <property type="entry name" value="Ubiquitin-conjugating enzyme E2 N"/>
    <property type="match status" value="1"/>
</dbReference>
<dbReference type="GO" id="GO:0061631">
    <property type="term" value="F:ubiquitin conjugating enzyme activity"/>
    <property type="evidence" value="ECO:0007669"/>
    <property type="project" value="UniProtKB-EC"/>
</dbReference>
<feature type="domain" description="UBC core" evidence="7">
    <location>
        <begin position="2"/>
        <end position="148"/>
    </location>
</feature>
<dbReference type="SUPFAM" id="SSF52047">
    <property type="entry name" value="RNI-like"/>
    <property type="match status" value="1"/>
</dbReference>
<organism evidence="8 9">
    <name type="scientific">Agrocybe pediades</name>
    <dbReference type="NCBI Taxonomy" id="84607"/>
    <lineage>
        <taxon>Eukaryota</taxon>
        <taxon>Fungi</taxon>
        <taxon>Dikarya</taxon>
        <taxon>Basidiomycota</taxon>
        <taxon>Agaricomycotina</taxon>
        <taxon>Agaricomycetes</taxon>
        <taxon>Agaricomycetidae</taxon>
        <taxon>Agaricales</taxon>
        <taxon>Agaricineae</taxon>
        <taxon>Strophariaceae</taxon>
        <taxon>Agrocybe</taxon>
    </lineage>
</organism>
<evidence type="ECO:0000256" key="2">
    <source>
        <dbReference type="ARBA" id="ARBA00022679"/>
    </source>
</evidence>
<feature type="active site" description="Glycyl thioester intermediate" evidence="6">
    <location>
        <position position="86"/>
    </location>
</feature>
<keyword evidence="9" id="KW-1185">Reference proteome</keyword>
<reference evidence="8 9" key="1">
    <citation type="submission" date="2019-12" db="EMBL/GenBank/DDBJ databases">
        <authorList>
            <person name="Floudas D."/>
            <person name="Bentzer J."/>
            <person name="Ahren D."/>
            <person name="Johansson T."/>
            <person name="Persson P."/>
            <person name="Tunlid A."/>
        </authorList>
    </citation>
    <scope>NUCLEOTIDE SEQUENCE [LARGE SCALE GENOMIC DNA]</scope>
    <source>
        <strain evidence="8 9">CBS 102.39</strain>
    </source>
</reference>
<evidence type="ECO:0000256" key="1">
    <source>
        <dbReference type="ARBA" id="ARBA00012486"/>
    </source>
</evidence>
<evidence type="ECO:0000256" key="4">
    <source>
        <dbReference type="ARBA" id="ARBA00022786"/>
    </source>
</evidence>
<keyword evidence="4" id="KW-0833">Ubl conjugation pathway</keyword>
<evidence type="ECO:0000313" key="9">
    <source>
        <dbReference type="Proteomes" id="UP000521872"/>
    </source>
</evidence>
<evidence type="ECO:0000256" key="3">
    <source>
        <dbReference type="ARBA" id="ARBA00022741"/>
    </source>
</evidence>
<dbReference type="InterPro" id="IPR000608">
    <property type="entry name" value="UBC"/>
</dbReference>
<dbReference type="PANTHER" id="PTHR24068">
    <property type="entry name" value="UBIQUITIN-CONJUGATING ENZYME E2"/>
    <property type="match status" value="1"/>
</dbReference>
<dbReference type="Pfam" id="PF00179">
    <property type="entry name" value="UQ_con"/>
    <property type="match status" value="1"/>
</dbReference>